<dbReference type="RefSeq" id="WP_301136675.1">
    <property type="nucleotide sequence ID" value="NZ_JAUHTQ010000002.1"/>
</dbReference>
<proteinExistence type="predicted"/>
<dbReference type="EMBL" id="JAUHTQ010000002">
    <property type="protein sequence ID" value="MDN4492559.1"/>
    <property type="molecule type" value="Genomic_DNA"/>
</dbReference>
<sequence length="112" mass="12984">MKNRTMKSNVGYTIFKPTGERHEFPQVDLVNQLVVGIVIYEGKTYMTVTVDVKTNNVKVEGRIDELESLSMGRDAYINMFKQEAKFFIENNILNPNDYYDELIKNQGRPLES</sequence>
<accession>A0ABT8GMH6</accession>
<name>A0ABT8GMH6_9BACL</name>
<dbReference type="Proteomes" id="UP001172743">
    <property type="component" value="Unassembled WGS sequence"/>
</dbReference>
<organism evidence="1 2">
    <name type="scientific">Ureibacillus aquaedulcis</name>
    <dbReference type="NCBI Taxonomy" id="3058421"/>
    <lineage>
        <taxon>Bacteria</taxon>
        <taxon>Bacillati</taxon>
        <taxon>Bacillota</taxon>
        <taxon>Bacilli</taxon>
        <taxon>Bacillales</taxon>
        <taxon>Caryophanaceae</taxon>
        <taxon>Ureibacillus</taxon>
    </lineage>
</organism>
<evidence type="ECO:0000313" key="1">
    <source>
        <dbReference type="EMBL" id="MDN4492559.1"/>
    </source>
</evidence>
<evidence type="ECO:0008006" key="3">
    <source>
        <dbReference type="Google" id="ProtNLM"/>
    </source>
</evidence>
<comment type="caution">
    <text evidence="1">The sequence shown here is derived from an EMBL/GenBank/DDBJ whole genome shotgun (WGS) entry which is preliminary data.</text>
</comment>
<keyword evidence="2" id="KW-1185">Reference proteome</keyword>
<gene>
    <name evidence="1" type="ORF">QYB95_03320</name>
</gene>
<evidence type="ECO:0000313" key="2">
    <source>
        <dbReference type="Proteomes" id="UP001172743"/>
    </source>
</evidence>
<protein>
    <recommendedName>
        <fullName evidence="3">IDEAL domain-containing protein</fullName>
    </recommendedName>
</protein>
<reference evidence="1" key="1">
    <citation type="submission" date="2023-07" db="EMBL/GenBank/DDBJ databases">
        <title>Ureibacillus sp. isolated from freshwater well.</title>
        <authorList>
            <person name="Kirdat K."/>
            <person name="Bhatt A."/>
            <person name="Teware R."/>
            <person name="Bhavsar Y."/>
            <person name="Yadav A."/>
        </authorList>
    </citation>
    <scope>NUCLEOTIDE SEQUENCE</scope>
    <source>
        <strain evidence="1">BA0131</strain>
    </source>
</reference>